<organism evidence="2 3">
    <name type="scientific">Candidatus Magnetobacterium casense</name>
    <dbReference type="NCBI Taxonomy" id="1455061"/>
    <lineage>
        <taxon>Bacteria</taxon>
        <taxon>Pseudomonadati</taxon>
        <taxon>Nitrospirota</taxon>
        <taxon>Thermodesulfovibrionia</taxon>
        <taxon>Thermodesulfovibrionales</taxon>
        <taxon>Candidatus Magnetobacteriaceae</taxon>
        <taxon>Candidatus Magnetobacterium</taxon>
    </lineage>
</organism>
<reference evidence="2 3" key="1">
    <citation type="journal article" date="2020" name="J Geophys Res Biogeosci">
        <title>Magnetotaxis as an Adaptation to Enable Bacterial Shuttling of Microbial Sulfur and Sulfur Cycling Across Aquatic Oxic#Anoxic Interfaces.</title>
        <authorList>
            <person name="Li J."/>
            <person name="Liu P."/>
            <person name="Wang J."/>
            <person name="Roberts A.P."/>
            <person name="Pan Y."/>
        </authorList>
    </citation>
    <scope>NUCLEOTIDE SEQUENCE [LARGE SCALE GENOMIC DNA]</scope>
    <source>
        <strain evidence="2 3">MYR-1_YQ</strain>
    </source>
</reference>
<dbReference type="InterPro" id="IPR027980">
    <property type="entry name" value="RACo_C"/>
</dbReference>
<dbReference type="PROSITE" id="PS51085">
    <property type="entry name" value="2FE2S_FER_2"/>
    <property type="match status" value="1"/>
</dbReference>
<dbReference type="PANTHER" id="PTHR42895:SF2">
    <property type="entry name" value="IRON-SULFUR CLUSTER PROTEIN"/>
    <property type="match status" value="1"/>
</dbReference>
<protein>
    <submittedName>
        <fullName evidence="2">DUF4445 domain-containing protein</fullName>
    </submittedName>
</protein>
<evidence type="ECO:0000313" key="2">
    <source>
        <dbReference type="EMBL" id="MBV6342950.1"/>
    </source>
</evidence>
<comment type="caution">
    <text evidence="2">The sequence shown here is derived from an EMBL/GenBank/DDBJ whole genome shotgun (WGS) entry which is preliminary data.</text>
</comment>
<gene>
    <name evidence="2" type="ORF">HWQ67_15315</name>
</gene>
<dbReference type="InterPro" id="IPR052911">
    <property type="entry name" value="Corrinoid_activation_enz"/>
</dbReference>
<dbReference type="InterPro" id="IPR001041">
    <property type="entry name" value="2Fe-2S_ferredoxin-type"/>
</dbReference>
<evidence type="ECO:0000259" key="1">
    <source>
        <dbReference type="PROSITE" id="PS51085"/>
    </source>
</evidence>
<dbReference type="Pfam" id="PF14574">
    <property type="entry name" value="RACo_C_ter"/>
    <property type="match status" value="1"/>
</dbReference>
<dbReference type="Proteomes" id="UP001196980">
    <property type="component" value="Unassembled WGS sequence"/>
</dbReference>
<evidence type="ECO:0000313" key="3">
    <source>
        <dbReference type="Proteomes" id="UP001196980"/>
    </source>
</evidence>
<dbReference type="RefSeq" id="WP_218253559.1">
    <property type="nucleotide sequence ID" value="NZ_JABXWD010000389.1"/>
</dbReference>
<keyword evidence="3" id="KW-1185">Reference proteome</keyword>
<dbReference type="CDD" id="cd00207">
    <property type="entry name" value="fer2"/>
    <property type="match status" value="1"/>
</dbReference>
<sequence length="550" mass="59441">MQSARITFYPSKITGTVPKGITVLEAAGRLGIDMEGPCGGTGKCGKDLVQVRTNKTLDTVLACKTRIESDLEVIVPFLERKTLKTVECFFSDGMRTKTVNSCVKKEVIPGDRDICSTKVYVNNALVSVEDGNTRAQSYGVALDIGTTTLVAALINLNSGEIAGSSGMLNPLVTYGHDVMSRIKYSASQKDGLLKMHRELISAVNLLVNLLSSERGIRKENIYQVAGAGNTTMQHIFANKEIKGIGEYPYKPETLDVFTTTAMELSLDVNGYAPVTTFPCISAYVGGDIVSGLIAVDPQCTELPAIFLDIGTNGEMVLLLNGRMVATSTAAGPCFEGMTISSGMRAGEGAIERVNLGEELSVEVIGNCPPQGICGSGLLDIVSELLRVGLINSRGRLQGKEGKEIPEKYKKYLCERDGKRHFQLSDGVSLSQEDIRQVQLAKAAIRSGVEILLAACDIKPEDVKTVIIAGAFGYHLKQESLFRTGFLPELRNARLLYVGNSSLEGAVRLLLDKELIRESVRIAGNAQVVELSQIPGFEDIFVREMHFSKSV</sequence>
<feature type="domain" description="2Fe-2S ferredoxin-type" evidence="1">
    <location>
        <begin position="4"/>
        <end position="81"/>
    </location>
</feature>
<dbReference type="InterPro" id="IPR041414">
    <property type="entry name" value="Raco-like_middle"/>
</dbReference>
<dbReference type="PANTHER" id="PTHR42895">
    <property type="entry name" value="IRON-SULFUR CLUSTER-BINDING PROTEIN-RELATED"/>
    <property type="match status" value="1"/>
</dbReference>
<proteinExistence type="predicted"/>
<name>A0ABS6S288_9BACT</name>
<accession>A0ABS6S288</accession>
<dbReference type="EMBL" id="JABXWD010000389">
    <property type="protein sequence ID" value="MBV6342950.1"/>
    <property type="molecule type" value="Genomic_DNA"/>
</dbReference>
<dbReference type="Pfam" id="PF17651">
    <property type="entry name" value="Raco_middle"/>
    <property type="match status" value="1"/>
</dbReference>